<protein>
    <submittedName>
        <fullName evidence="1">Uncharacterized protein</fullName>
    </submittedName>
</protein>
<reference evidence="1" key="2">
    <citation type="journal article" date="2015" name="Fish Shellfish Immunol.">
        <title>Early steps in the European eel (Anguilla anguilla)-Vibrio vulnificus interaction in the gills: Role of the RtxA13 toxin.</title>
        <authorList>
            <person name="Callol A."/>
            <person name="Pajuelo D."/>
            <person name="Ebbesson L."/>
            <person name="Teles M."/>
            <person name="MacKenzie S."/>
            <person name="Amaro C."/>
        </authorList>
    </citation>
    <scope>NUCLEOTIDE SEQUENCE</scope>
</reference>
<name>A0A0E9VLR2_ANGAN</name>
<dbReference type="EMBL" id="GBXM01030247">
    <property type="protein sequence ID" value="JAH78330.1"/>
    <property type="molecule type" value="Transcribed_RNA"/>
</dbReference>
<proteinExistence type="predicted"/>
<evidence type="ECO:0000313" key="1">
    <source>
        <dbReference type="EMBL" id="JAH78330.1"/>
    </source>
</evidence>
<dbReference type="AlphaFoldDB" id="A0A0E9VLR2"/>
<accession>A0A0E9VLR2</accession>
<organism evidence="1">
    <name type="scientific">Anguilla anguilla</name>
    <name type="common">European freshwater eel</name>
    <name type="synonym">Muraena anguilla</name>
    <dbReference type="NCBI Taxonomy" id="7936"/>
    <lineage>
        <taxon>Eukaryota</taxon>
        <taxon>Metazoa</taxon>
        <taxon>Chordata</taxon>
        <taxon>Craniata</taxon>
        <taxon>Vertebrata</taxon>
        <taxon>Euteleostomi</taxon>
        <taxon>Actinopterygii</taxon>
        <taxon>Neopterygii</taxon>
        <taxon>Teleostei</taxon>
        <taxon>Anguilliformes</taxon>
        <taxon>Anguillidae</taxon>
        <taxon>Anguilla</taxon>
    </lineage>
</organism>
<reference evidence="1" key="1">
    <citation type="submission" date="2014-11" db="EMBL/GenBank/DDBJ databases">
        <authorList>
            <person name="Amaro Gonzalez C."/>
        </authorList>
    </citation>
    <scope>NUCLEOTIDE SEQUENCE</scope>
</reference>
<sequence length="31" mass="3850">MNKQPWNTYCMSNTTFKKRVDFWSIKILVRI</sequence>